<dbReference type="GO" id="GO:0019062">
    <property type="term" value="P:virion attachment to host cell"/>
    <property type="evidence" value="ECO:0007669"/>
    <property type="project" value="InterPro"/>
</dbReference>
<dbReference type="Gene3D" id="6.10.140.2190">
    <property type="match status" value="1"/>
</dbReference>
<dbReference type="InterPro" id="IPR037053">
    <property type="entry name" value="Phage_tail_collar_dom_sf"/>
</dbReference>
<dbReference type="Pfam" id="PF07484">
    <property type="entry name" value="Collar"/>
    <property type="match status" value="1"/>
</dbReference>
<comment type="caution">
    <text evidence="3">The sequence shown here is derived from an EMBL/GenBank/DDBJ whole genome shotgun (WGS) entry which is preliminary data.</text>
</comment>
<feature type="domain" description="Phage tail collar" evidence="2">
    <location>
        <begin position="347"/>
        <end position="392"/>
    </location>
</feature>
<evidence type="ECO:0000313" key="3">
    <source>
        <dbReference type="EMBL" id="CWQ18113.1"/>
    </source>
</evidence>
<evidence type="ECO:0000259" key="2">
    <source>
        <dbReference type="Pfam" id="PF07484"/>
    </source>
</evidence>
<gene>
    <name evidence="3" type="ORF">ERS514591_02072</name>
</gene>
<accession>A0AB33U0J3</accession>
<name>A0AB33U0J3_NEIME</name>
<dbReference type="SUPFAM" id="SSF88874">
    <property type="entry name" value="Receptor-binding domain of short tail fibre protein gp12"/>
    <property type="match status" value="2"/>
</dbReference>
<dbReference type="Proteomes" id="UP000072443">
    <property type="component" value="Unassembled WGS sequence"/>
</dbReference>
<evidence type="ECO:0000313" key="4">
    <source>
        <dbReference type="Proteomes" id="UP000072443"/>
    </source>
</evidence>
<dbReference type="CDD" id="cd19958">
    <property type="entry name" value="pyocin_knob"/>
    <property type="match status" value="1"/>
</dbReference>
<feature type="region of interest" description="Disordered" evidence="1">
    <location>
        <begin position="709"/>
        <end position="752"/>
    </location>
</feature>
<evidence type="ECO:0000256" key="1">
    <source>
        <dbReference type="SAM" id="MobiDB-lite"/>
    </source>
</evidence>
<dbReference type="RefSeq" id="WP_153958653.1">
    <property type="nucleotide sequence ID" value="NZ_FEQU01000012.1"/>
</dbReference>
<dbReference type="InterPro" id="IPR011083">
    <property type="entry name" value="Phage_tail_collar_dom"/>
</dbReference>
<reference evidence="3 4" key="1">
    <citation type="submission" date="2016-02" db="EMBL/GenBank/DDBJ databases">
        <authorList>
            <consortium name="Pathogen Informatics"/>
        </authorList>
    </citation>
    <scope>NUCLEOTIDE SEQUENCE [LARGE SCALE GENOMIC DNA]</scope>
    <source>
        <strain evidence="3 4">2842STDY5881269</strain>
    </source>
</reference>
<protein>
    <submittedName>
        <fullName evidence="3">Phage tail fiber protein</fullName>
    </submittedName>
</protein>
<dbReference type="InterPro" id="IPR005068">
    <property type="entry name" value="Phage_lambda_Stf-r2"/>
</dbReference>
<dbReference type="Pfam" id="PF03406">
    <property type="entry name" value="Phage_fiber_2"/>
    <property type="match status" value="1"/>
</dbReference>
<dbReference type="GO" id="GO:0046718">
    <property type="term" value="P:symbiont entry into host cell"/>
    <property type="evidence" value="ECO:0007669"/>
    <property type="project" value="InterPro"/>
</dbReference>
<dbReference type="EMBL" id="FEVP01000048">
    <property type="protein sequence ID" value="CWQ18113.1"/>
    <property type="molecule type" value="Genomic_DNA"/>
</dbReference>
<proteinExistence type="predicted"/>
<organism evidence="3 4">
    <name type="scientific">Neisseria meningitidis</name>
    <dbReference type="NCBI Taxonomy" id="487"/>
    <lineage>
        <taxon>Bacteria</taxon>
        <taxon>Pseudomonadati</taxon>
        <taxon>Pseudomonadota</taxon>
        <taxon>Betaproteobacteria</taxon>
        <taxon>Neisseriales</taxon>
        <taxon>Neisseriaceae</taxon>
        <taxon>Neisseria</taxon>
    </lineage>
</organism>
<dbReference type="AlphaFoldDB" id="A0AB33U0J3"/>
<dbReference type="Gene3D" id="3.90.1340.10">
    <property type="entry name" value="Phage tail collar domain"/>
    <property type="match status" value="2"/>
</dbReference>
<sequence>MANAVEQNQFDPEVRLLEPGDKVVGGVSAPINQPLQALANRTIWLKKQTEALQTASGDKAAASTAVNAGGGLTGGGSLNASRTISLGQPGQITARSQNAVQSSGHTHAIDTATTSRAGIVQLESSTGSRAEDRAATPRAVKAVYDKALAAAAAANLKVSLSGDQTVNGQKTFTAQTQFQSGIHLSANQTNWNSGHKAYIGADADNAHIVFGDDTLRLHGANNRISYNNHDIFHKANKPRFAEDIEGKPNTLSGYGIGNFKVETFRGDLNTLKTDGIYSLPTAGGSSNLPVENTACHIQVIAGTQPGWCRQLGYPAYTSDVYERHQTSSANDNWSAWKKLNSDGIPVGAIVSFPKAVRNPAGYLKANGTTFAQNTFPDLYRALGNSKRLPDLSRTDIGITAWFPSDQIPTGWLAFDDIRTRVTETAYPELYRLLTGKYGSIQNVPQAEDRFIRNAGNGLAVGTKQEDEIKRHVHKVFSHWTNHTDAAALGYEDHNERQRSALVSTWTDGDLNDNGFLTPRPDSKMATGGDENRPKALVLKLCIKAADTLGEAVFWIKSHGETINVGALDAGTLAQNLQDKADRAHTHTAAQIQGLDEKISTAVAAQFTRQTIGGVDIVRFPDGTMIQTGSYRFTRSGGPIENEVVFPVAFADGNVKCFVSERHSGRVTGDRRQHNWLFIRAKNHAAAIITNWYEGSCDWMAIGKAASGNAASSPIVPEIPETNEEPQRESGRTSTGPRNRRRHRDGLLEALQD</sequence>